<dbReference type="Gene3D" id="3.30.450.90">
    <property type="match status" value="1"/>
</dbReference>
<accession>A0A848II85</accession>
<protein>
    <submittedName>
        <fullName evidence="5">Type II/IV secretion system protein</fullName>
    </submittedName>
</protein>
<gene>
    <name evidence="5" type="ORF">HHL24_26090</name>
</gene>
<comment type="similarity">
    <text evidence="1">Belongs to the GSP E family.</text>
</comment>
<evidence type="ECO:0000313" key="5">
    <source>
        <dbReference type="EMBL" id="NMM01401.1"/>
    </source>
</evidence>
<evidence type="ECO:0000256" key="2">
    <source>
        <dbReference type="ARBA" id="ARBA00022741"/>
    </source>
</evidence>
<evidence type="ECO:0000313" key="6">
    <source>
        <dbReference type="Proteomes" id="UP000544134"/>
    </source>
</evidence>
<proteinExistence type="inferred from homology"/>
<evidence type="ECO:0000259" key="4">
    <source>
        <dbReference type="PROSITE" id="PS00662"/>
    </source>
</evidence>
<feature type="domain" description="Bacterial type II secretion system protein E" evidence="4">
    <location>
        <begin position="391"/>
        <end position="405"/>
    </location>
</feature>
<dbReference type="InterPro" id="IPR001482">
    <property type="entry name" value="T2SS/T4SS_dom"/>
</dbReference>
<sequence length="574" mass="63512">MSNSAAEALVEPAQKALLLKRARELALTGGEAVLSALERLAGLSLDEALQFASRESGMPVQRLTQMEAMTPDFSVFSYAECLKQNCVVLNNAADGGRDDGSSEPSRIFVCDDPWNESLISLASYRLVGYFDVACAHPLELKVLLARYGSDQEALTQLIQLDRSDTGALDAEEISLASIASDESQVVRLVNSTLYDAHRNRVSDIHFENSLRGLTIKYRIDGVISTARALPDPSLAEQVISRLKVMAELDIGEKRIPQDGRFSVSIQAREVDFRVSIMPGLFGEDAVLRILDRQSLTTDMAQLNLDMLGIDATTRQVMRRLANQPYGMLLVTGPTGSGKTTTLYATLSEIKRGDDKIITIEDPVEYQLEDILQIPVNEKKGLTFARGLRSILRHDPDRILVGEIRDRETAEIAIQAALTGHLVYTTVHANNVFDVLSRFRHMQIDPYSFVTALNGVVAQRLVRLVCTQCAAPFIPDDALLQDSRITREQLANGRLMKGSGCGHCRGSGYRSRRALAEVLTLDDDLREAILQQMPASQLKEMARQRGMRFMREQAVDAVRLGQTTLEEINRVTFTG</sequence>
<reference evidence="5 6" key="1">
    <citation type="submission" date="2020-04" db="EMBL/GenBank/DDBJ databases">
        <title>Paraburkholderia sp. RP-4-7 isolated from soil.</title>
        <authorList>
            <person name="Dahal R.H."/>
        </authorList>
    </citation>
    <scope>NUCLEOTIDE SEQUENCE [LARGE SCALE GENOMIC DNA]</scope>
    <source>
        <strain evidence="5 6">RP-4-7</strain>
    </source>
</reference>
<dbReference type="Proteomes" id="UP000544134">
    <property type="component" value="Unassembled WGS sequence"/>
</dbReference>
<dbReference type="PANTHER" id="PTHR30258">
    <property type="entry name" value="TYPE II SECRETION SYSTEM PROTEIN GSPE-RELATED"/>
    <property type="match status" value="1"/>
</dbReference>
<dbReference type="Pfam" id="PF00437">
    <property type="entry name" value="T2SSE"/>
    <property type="match status" value="1"/>
</dbReference>
<dbReference type="RefSeq" id="WP_169488237.1">
    <property type="nucleotide sequence ID" value="NZ_JABBGJ010000030.1"/>
</dbReference>
<evidence type="ECO:0000256" key="1">
    <source>
        <dbReference type="ARBA" id="ARBA00006611"/>
    </source>
</evidence>
<dbReference type="EMBL" id="JABBGJ010000030">
    <property type="protein sequence ID" value="NMM01401.1"/>
    <property type="molecule type" value="Genomic_DNA"/>
</dbReference>
<dbReference type="PANTHER" id="PTHR30258:SF1">
    <property type="entry name" value="PROTEIN TRANSPORT PROTEIN HOFB HOMOLOG"/>
    <property type="match status" value="1"/>
</dbReference>
<dbReference type="PROSITE" id="PS00662">
    <property type="entry name" value="T2SP_E"/>
    <property type="match status" value="1"/>
</dbReference>
<comment type="caution">
    <text evidence="5">The sequence shown here is derived from an EMBL/GenBank/DDBJ whole genome shotgun (WGS) entry which is preliminary data.</text>
</comment>
<dbReference type="AlphaFoldDB" id="A0A848II85"/>
<dbReference type="GO" id="GO:0016887">
    <property type="term" value="F:ATP hydrolysis activity"/>
    <property type="evidence" value="ECO:0007669"/>
    <property type="project" value="TreeGrafter"/>
</dbReference>
<name>A0A848II85_9BURK</name>
<dbReference type="GO" id="GO:0005886">
    <property type="term" value="C:plasma membrane"/>
    <property type="evidence" value="ECO:0007669"/>
    <property type="project" value="TreeGrafter"/>
</dbReference>
<dbReference type="SUPFAM" id="SSF52540">
    <property type="entry name" value="P-loop containing nucleoside triphosphate hydrolases"/>
    <property type="match status" value="1"/>
</dbReference>
<dbReference type="Gene3D" id="3.40.50.300">
    <property type="entry name" value="P-loop containing nucleotide triphosphate hydrolases"/>
    <property type="match status" value="1"/>
</dbReference>
<evidence type="ECO:0000256" key="3">
    <source>
        <dbReference type="ARBA" id="ARBA00022840"/>
    </source>
</evidence>
<dbReference type="InterPro" id="IPR027417">
    <property type="entry name" value="P-loop_NTPase"/>
</dbReference>
<keyword evidence="2" id="KW-0547">Nucleotide-binding</keyword>
<keyword evidence="6" id="KW-1185">Reference proteome</keyword>
<dbReference type="GO" id="GO:0005524">
    <property type="term" value="F:ATP binding"/>
    <property type="evidence" value="ECO:0007669"/>
    <property type="project" value="UniProtKB-KW"/>
</dbReference>
<keyword evidence="3" id="KW-0067">ATP-binding</keyword>
<dbReference type="CDD" id="cd01129">
    <property type="entry name" value="PulE-GspE-like"/>
    <property type="match status" value="1"/>
</dbReference>
<organism evidence="5 6">
    <name type="scientific">Paraburkholderia polaris</name>
    <dbReference type="NCBI Taxonomy" id="2728848"/>
    <lineage>
        <taxon>Bacteria</taxon>
        <taxon>Pseudomonadati</taxon>
        <taxon>Pseudomonadota</taxon>
        <taxon>Betaproteobacteria</taxon>
        <taxon>Burkholderiales</taxon>
        <taxon>Burkholderiaceae</taxon>
        <taxon>Paraburkholderia</taxon>
    </lineage>
</organism>